<reference evidence="2 3" key="1">
    <citation type="submission" date="2018-02" db="EMBL/GenBank/DDBJ databases">
        <title>Genome sequence of the basidiomycete white-rot fungus Phlebia centrifuga.</title>
        <authorList>
            <person name="Granchi Z."/>
            <person name="Peng M."/>
            <person name="de Vries R.P."/>
            <person name="Hilden K."/>
            <person name="Makela M.R."/>
            <person name="Grigoriev I."/>
            <person name="Riley R."/>
        </authorList>
    </citation>
    <scope>NUCLEOTIDE SEQUENCE [LARGE SCALE GENOMIC DNA]</scope>
    <source>
        <strain evidence="2 3">FBCC195</strain>
    </source>
</reference>
<name>A0A2R6P1U4_9APHY</name>
<organism evidence="2 3">
    <name type="scientific">Hermanssonia centrifuga</name>
    <dbReference type="NCBI Taxonomy" id="98765"/>
    <lineage>
        <taxon>Eukaryota</taxon>
        <taxon>Fungi</taxon>
        <taxon>Dikarya</taxon>
        <taxon>Basidiomycota</taxon>
        <taxon>Agaricomycotina</taxon>
        <taxon>Agaricomycetes</taxon>
        <taxon>Polyporales</taxon>
        <taxon>Meruliaceae</taxon>
        <taxon>Hermanssonia</taxon>
    </lineage>
</organism>
<evidence type="ECO:0000313" key="2">
    <source>
        <dbReference type="EMBL" id="PSR83741.1"/>
    </source>
</evidence>
<evidence type="ECO:0000313" key="3">
    <source>
        <dbReference type="Proteomes" id="UP000186601"/>
    </source>
</evidence>
<sequence>MAVEYQMRKYLYSAVDDVPTEDFFATSLKGESVQPLTFTYNFYHDLESLIWLYAWAVYFRPPLLRVPPSSGTEELLRREGHRFFACGIEGNTKRWDAVISGPRANRLNTVVIHTTVYGSTSGCRFLAAGMQIIRHLAQGYHDIQSLPTNDSLLNGTAIWSADHFTYDLYKKFDELLEKVASHIKKAGDIFPMRHISSRREKTKRHRTEDPDSPTHHSGKGNKRVKKSEES</sequence>
<dbReference type="AlphaFoldDB" id="A0A2R6P1U4"/>
<comment type="caution">
    <text evidence="2">The sequence shown here is derived from an EMBL/GenBank/DDBJ whole genome shotgun (WGS) entry which is preliminary data.</text>
</comment>
<dbReference type="Proteomes" id="UP000186601">
    <property type="component" value="Unassembled WGS sequence"/>
</dbReference>
<feature type="region of interest" description="Disordered" evidence="1">
    <location>
        <begin position="191"/>
        <end position="230"/>
    </location>
</feature>
<evidence type="ECO:0000256" key="1">
    <source>
        <dbReference type="SAM" id="MobiDB-lite"/>
    </source>
</evidence>
<keyword evidence="3" id="KW-1185">Reference proteome</keyword>
<dbReference type="OrthoDB" id="3068861at2759"/>
<feature type="compositionally biased region" description="Basic residues" evidence="1">
    <location>
        <begin position="216"/>
        <end position="230"/>
    </location>
</feature>
<gene>
    <name evidence="2" type="ORF">PHLCEN_2v5640</name>
</gene>
<dbReference type="EMBL" id="MLYV02000552">
    <property type="protein sequence ID" value="PSR83741.1"/>
    <property type="molecule type" value="Genomic_DNA"/>
</dbReference>
<protein>
    <submittedName>
        <fullName evidence="2">Uncharacterized protein</fullName>
    </submittedName>
</protein>
<proteinExistence type="predicted"/>
<accession>A0A2R6P1U4</accession>